<dbReference type="Proteomes" id="UP000032180">
    <property type="component" value="Chromosome 8"/>
</dbReference>
<evidence type="ECO:0000256" key="1">
    <source>
        <dbReference type="SAM" id="MobiDB-lite"/>
    </source>
</evidence>
<dbReference type="AlphaFoldDB" id="A0A0D9X4V4"/>
<proteinExistence type="predicted"/>
<evidence type="ECO:0000313" key="2">
    <source>
        <dbReference type="EnsemblPlants" id="LPERR08G04240.1"/>
    </source>
</evidence>
<accession>A0A0D9X4V4</accession>
<dbReference type="HOGENOM" id="CLU_2430852_0_0_1"/>
<reference evidence="2" key="3">
    <citation type="submission" date="2015-04" db="UniProtKB">
        <authorList>
            <consortium name="EnsemblPlants"/>
        </authorList>
    </citation>
    <scope>IDENTIFICATION</scope>
</reference>
<dbReference type="EnsemblPlants" id="LPERR08G04240.1">
    <property type="protein sequence ID" value="LPERR08G04240.1"/>
    <property type="gene ID" value="LPERR08G04240"/>
</dbReference>
<name>A0A0D9X4V4_9ORYZ</name>
<sequence>MTSPNSPPQPSSFLHAQLLRHHKEETHRSSDQRQLPSPEKEEKVACDHSTISNIAAADAANASRSREGRAHGGRINAVSGGGGADSNRPEGPGAPAEGSGGDGGAVHPAA</sequence>
<feature type="compositionally biased region" description="Pro residues" evidence="1">
    <location>
        <begin position="1"/>
        <end position="10"/>
    </location>
</feature>
<keyword evidence="3" id="KW-1185">Reference proteome</keyword>
<protein>
    <submittedName>
        <fullName evidence="2">Uncharacterized protein</fullName>
    </submittedName>
</protein>
<reference evidence="3" key="2">
    <citation type="submission" date="2013-12" db="EMBL/GenBank/DDBJ databases">
        <authorList>
            <person name="Yu Y."/>
            <person name="Lee S."/>
            <person name="de Baynast K."/>
            <person name="Wissotski M."/>
            <person name="Liu L."/>
            <person name="Talag J."/>
            <person name="Goicoechea J."/>
            <person name="Angelova A."/>
            <person name="Jetty R."/>
            <person name="Kudrna D."/>
            <person name="Golser W."/>
            <person name="Rivera L."/>
            <person name="Zhang J."/>
            <person name="Wing R."/>
        </authorList>
    </citation>
    <scope>NUCLEOTIDE SEQUENCE</scope>
</reference>
<feature type="compositionally biased region" description="Basic and acidic residues" evidence="1">
    <location>
        <begin position="22"/>
        <end position="31"/>
    </location>
</feature>
<organism evidence="2 3">
    <name type="scientific">Leersia perrieri</name>
    <dbReference type="NCBI Taxonomy" id="77586"/>
    <lineage>
        <taxon>Eukaryota</taxon>
        <taxon>Viridiplantae</taxon>
        <taxon>Streptophyta</taxon>
        <taxon>Embryophyta</taxon>
        <taxon>Tracheophyta</taxon>
        <taxon>Spermatophyta</taxon>
        <taxon>Magnoliopsida</taxon>
        <taxon>Liliopsida</taxon>
        <taxon>Poales</taxon>
        <taxon>Poaceae</taxon>
        <taxon>BOP clade</taxon>
        <taxon>Oryzoideae</taxon>
        <taxon>Oryzeae</taxon>
        <taxon>Oryzinae</taxon>
        <taxon>Leersia</taxon>
    </lineage>
</organism>
<evidence type="ECO:0000313" key="3">
    <source>
        <dbReference type="Proteomes" id="UP000032180"/>
    </source>
</evidence>
<dbReference type="Gramene" id="LPERR08G04240.1">
    <property type="protein sequence ID" value="LPERR08G04240.1"/>
    <property type="gene ID" value="LPERR08G04240"/>
</dbReference>
<reference evidence="2 3" key="1">
    <citation type="submission" date="2012-08" db="EMBL/GenBank/DDBJ databases">
        <title>Oryza genome evolution.</title>
        <authorList>
            <person name="Wing R.A."/>
        </authorList>
    </citation>
    <scope>NUCLEOTIDE SEQUENCE</scope>
</reference>
<feature type="region of interest" description="Disordered" evidence="1">
    <location>
        <begin position="58"/>
        <end position="110"/>
    </location>
</feature>
<feature type="region of interest" description="Disordered" evidence="1">
    <location>
        <begin position="1"/>
        <end position="46"/>
    </location>
</feature>